<dbReference type="InterPro" id="IPR050583">
    <property type="entry name" value="Mycobacterial_A85_antigen"/>
</dbReference>
<dbReference type="SUPFAM" id="SSF53474">
    <property type="entry name" value="alpha/beta-Hydrolases"/>
    <property type="match status" value="1"/>
</dbReference>
<accession>A0ABM5M3Y4</accession>
<gene>
    <name evidence="1" type="ordered locus">BATR1942_19440</name>
</gene>
<protein>
    <submittedName>
        <fullName evidence="1">Iron-chelator esterase</fullName>
    </submittedName>
</protein>
<reference evidence="1 2" key="1">
    <citation type="journal article" date="2011" name="Front. Microbiol.">
        <title>Genomic signatures of strain selection and enhancement in Bacillus atrophaeus var. globigii, a historical biowarfare simulant.</title>
        <authorList>
            <person name="Gibbons H.S."/>
            <person name="Broomall S.M."/>
            <person name="McNew L.A."/>
            <person name="Daligault H."/>
            <person name="Chapman C."/>
            <person name="Bruce D."/>
            <person name="Karavis M."/>
            <person name="Krepps M."/>
            <person name="McGregor P.A."/>
            <person name="Hong C."/>
            <person name="Park K.H."/>
            <person name="Akmal A."/>
            <person name="Feldman A."/>
            <person name="Lin J.S."/>
            <person name="Chang W.E."/>
            <person name="Higgs B.W."/>
            <person name="Demirev P."/>
            <person name="Lindquist J."/>
            <person name="Liem A."/>
            <person name="Fochler E."/>
            <person name="Read T.D."/>
            <person name="Tapia R."/>
            <person name="Johnson S."/>
            <person name="Bishop-Lilly K.A."/>
            <person name="Detter C."/>
            <person name="Han C."/>
            <person name="Sozhamannan S."/>
            <person name="Rosenzweig C.N."/>
            <person name="Skowronski E.W."/>
        </authorList>
    </citation>
    <scope>NUCLEOTIDE SEQUENCE [LARGE SCALE GENOMIC DNA]</scope>
    <source>
        <strain evidence="1 2">1942</strain>
    </source>
</reference>
<dbReference type="PANTHER" id="PTHR48098">
    <property type="entry name" value="ENTEROCHELIN ESTERASE-RELATED"/>
    <property type="match status" value="1"/>
</dbReference>
<dbReference type="Proteomes" id="UP000006867">
    <property type="component" value="Chromosome"/>
</dbReference>
<dbReference type="Gene3D" id="3.40.50.1820">
    <property type="entry name" value="alpha/beta hydrolase"/>
    <property type="match status" value="1"/>
</dbReference>
<evidence type="ECO:0000313" key="1">
    <source>
        <dbReference type="EMBL" id="ADP34804.1"/>
    </source>
</evidence>
<dbReference type="PANTHER" id="PTHR48098:SF3">
    <property type="entry name" value="IRON(III) ENTEROBACTIN ESTERASE"/>
    <property type="match status" value="1"/>
</dbReference>
<evidence type="ECO:0000313" key="2">
    <source>
        <dbReference type="Proteomes" id="UP000006867"/>
    </source>
</evidence>
<dbReference type="InterPro" id="IPR000801">
    <property type="entry name" value="Esterase-like"/>
</dbReference>
<dbReference type="Pfam" id="PF00756">
    <property type="entry name" value="Esterase"/>
    <property type="match status" value="1"/>
</dbReference>
<dbReference type="InterPro" id="IPR029058">
    <property type="entry name" value="AB_hydrolase_fold"/>
</dbReference>
<proteinExistence type="predicted"/>
<name>A0ABM5M3Y4_BACA1</name>
<organism evidence="1 2">
    <name type="scientific">Bacillus atrophaeus (strain 1942)</name>
    <dbReference type="NCBI Taxonomy" id="720555"/>
    <lineage>
        <taxon>Bacteria</taxon>
        <taxon>Bacillati</taxon>
        <taxon>Bacillota</taxon>
        <taxon>Bacilli</taxon>
        <taxon>Bacillales</taxon>
        <taxon>Bacillaceae</taxon>
        <taxon>Bacillus</taxon>
    </lineage>
</organism>
<dbReference type="EMBL" id="CP002207">
    <property type="protein sequence ID" value="ADP34804.1"/>
    <property type="molecule type" value="Genomic_DNA"/>
</dbReference>
<sequence length="250" mass="28707">MNGSCNEHIFRTRTFKLYLPPSYHRCRASFPCVYVQDGGSLFEEQIECLEEKFHHGKLPELIIAGIEPKNRLNEYTPWPAASLHEAFDDFGGKGDQYLSEITEQLIPYIEENWNIDSSPQTRGFIGSSLGGLISMFALLKHPHMFGNIGSISGSFWYENAADIIKQSAIQPAKQRIYMSVGSKEGLGKQTIQKEMLFKTEQVYNSLKNKGFTPDHLLFTIEEDADHHRKFFIRQFANALEWLYEKNRSSL</sequence>
<dbReference type="RefSeq" id="WP_003327860.1">
    <property type="nucleotide sequence ID" value="NC_014639.1"/>
</dbReference>
<keyword evidence="2" id="KW-1185">Reference proteome</keyword>